<dbReference type="SUPFAM" id="SSF54001">
    <property type="entry name" value="Cysteine proteinases"/>
    <property type="match status" value="1"/>
</dbReference>
<organism evidence="10 11">
    <name type="scientific">Gracilariopsis chorda</name>
    <dbReference type="NCBI Taxonomy" id="448386"/>
    <lineage>
        <taxon>Eukaryota</taxon>
        <taxon>Rhodophyta</taxon>
        <taxon>Florideophyceae</taxon>
        <taxon>Rhodymeniophycidae</taxon>
        <taxon>Gracilariales</taxon>
        <taxon>Gracilariaceae</taxon>
        <taxon>Gracilariopsis</taxon>
    </lineage>
</organism>
<dbReference type="InterPro" id="IPR036959">
    <property type="entry name" value="Peptidase_C12_UCH_sf"/>
</dbReference>
<evidence type="ECO:0000256" key="8">
    <source>
        <dbReference type="RuleBase" id="RU361215"/>
    </source>
</evidence>
<dbReference type="PROSITE" id="PS52048">
    <property type="entry name" value="UCH_DOMAIN"/>
    <property type="match status" value="1"/>
</dbReference>
<dbReference type="EC" id="3.4.19.12" evidence="8"/>
<dbReference type="OrthoDB" id="427186at2759"/>
<evidence type="ECO:0000313" key="10">
    <source>
        <dbReference type="EMBL" id="PXF48295.1"/>
    </source>
</evidence>
<dbReference type="GO" id="GO:0004843">
    <property type="term" value="F:cysteine-type deubiquitinase activity"/>
    <property type="evidence" value="ECO:0007669"/>
    <property type="project" value="UniProtKB-UniRule"/>
</dbReference>
<comment type="catalytic activity">
    <reaction evidence="1 7 8">
        <text>Thiol-dependent hydrolysis of ester, thioester, amide, peptide and isopeptide bonds formed by the C-terminal Gly of ubiquitin (a 76-residue protein attached to proteins as an intracellular targeting signal).</text>
        <dbReference type="EC" id="3.4.19.12"/>
    </reaction>
</comment>
<evidence type="ECO:0000256" key="7">
    <source>
        <dbReference type="PROSITE-ProRule" id="PRU01393"/>
    </source>
</evidence>
<dbReference type="PRINTS" id="PR00707">
    <property type="entry name" value="UBCTHYDRLASE"/>
</dbReference>
<proteinExistence type="inferred from homology"/>
<dbReference type="PANTHER" id="PTHR10589">
    <property type="entry name" value="UBIQUITIN CARBOXYL-TERMINAL HYDROLASE"/>
    <property type="match status" value="1"/>
</dbReference>
<dbReference type="AlphaFoldDB" id="A0A2V3J1T0"/>
<dbReference type="PANTHER" id="PTHR10589:SF17">
    <property type="entry name" value="UBIQUITIN CARBOXYL-TERMINAL HYDROLASE"/>
    <property type="match status" value="1"/>
</dbReference>
<feature type="site" description="Transition state stabilizer" evidence="7">
    <location>
        <position position="84"/>
    </location>
</feature>
<name>A0A2V3J1T0_9FLOR</name>
<dbReference type="GO" id="GO:0016579">
    <property type="term" value="P:protein deubiquitination"/>
    <property type="evidence" value="ECO:0007669"/>
    <property type="project" value="TreeGrafter"/>
</dbReference>
<evidence type="ECO:0000256" key="3">
    <source>
        <dbReference type="ARBA" id="ARBA00022670"/>
    </source>
</evidence>
<evidence type="ECO:0000256" key="2">
    <source>
        <dbReference type="ARBA" id="ARBA00009326"/>
    </source>
</evidence>
<comment type="similarity">
    <text evidence="2 7 8">Belongs to the peptidase C12 family.</text>
</comment>
<keyword evidence="11" id="KW-1185">Reference proteome</keyword>
<dbReference type="FunFam" id="3.40.532.10:FF:000006">
    <property type="entry name" value="Ubiquitin carboxyl-terminal hydrolase"/>
    <property type="match status" value="1"/>
</dbReference>
<dbReference type="Proteomes" id="UP000247409">
    <property type="component" value="Unassembled WGS sequence"/>
</dbReference>
<evidence type="ECO:0000313" key="11">
    <source>
        <dbReference type="Proteomes" id="UP000247409"/>
    </source>
</evidence>
<keyword evidence="5 7" id="KW-0378">Hydrolase</keyword>
<keyword evidence="3 7" id="KW-0645">Protease</keyword>
<dbReference type="GO" id="GO:0005737">
    <property type="term" value="C:cytoplasm"/>
    <property type="evidence" value="ECO:0007669"/>
    <property type="project" value="TreeGrafter"/>
</dbReference>
<evidence type="ECO:0000259" key="9">
    <source>
        <dbReference type="PROSITE" id="PS52048"/>
    </source>
</evidence>
<evidence type="ECO:0000256" key="4">
    <source>
        <dbReference type="ARBA" id="ARBA00022786"/>
    </source>
</evidence>
<dbReference type="EMBL" id="NBIV01000015">
    <property type="protein sequence ID" value="PXF48295.1"/>
    <property type="molecule type" value="Genomic_DNA"/>
</dbReference>
<feature type="active site" description="Proton donor" evidence="7">
    <location>
        <position position="165"/>
    </location>
</feature>
<dbReference type="Pfam" id="PF01088">
    <property type="entry name" value="Peptidase_C12"/>
    <property type="match status" value="1"/>
</dbReference>
<feature type="domain" description="UCH catalytic" evidence="9">
    <location>
        <begin position="5"/>
        <end position="226"/>
    </location>
</feature>
<feature type="site" description="Important for enzyme activity" evidence="7">
    <location>
        <position position="180"/>
    </location>
</feature>
<feature type="active site" description="Nucleophile" evidence="7">
    <location>
        <position position="90"/>
    </location>
</feature>
<dbReference type="GO" id="GO:0006511">
    <property type="term" value="P:ubiquitin-dependent protein catabolic process"/>
    <property type="evidence" value="ECO:0007669"/>
    <property type="project" value="UniProtKB-UniRule"/>
</dbReference>
<dbReference type="STRING" id="448386.A0A2V3J1T0"/>
<keyword evidence="4 7" id="KW-0833">Ubl conjugation pathway</keyword>
<protein>
    <recommendedName>
        <fullName evidence="8">Ubiquitin carboxyl-terminal hydrolase</fullName>
        <ecNumber evidence="8">3.4.19.12</ecNumber>
    </recommendedName>
</protein>
<gene>
    <name evidence="10" type="ORF">BWQ96_01984</name>
</gene>
<sequence length="228" mass="25073">MAPKRWIPLESNPDVLTKFGHALGLSPMMSFCDVWSLDLLDMVPSPRYAVILLFPLTEKILAAEAKAAAQQETDLSKQPFFCKQTIGNACGTIAVLHAALNTLSDAFPLQDGSFFHKFLHKSKDMNPSQRAAALQEDETLDSVHEEFAQQGQTTAPNANEKVDVHFICFVEHDGVLYELDGRKDTPVNHGSTTPAAVLQDSATVIKEKFMALDPAENRFTILALTMGQ</sequence>
<keyword evidence="6 7" id="KW-0788">Thiol protease</keyword>
<dbReference type="CDD" id="cd09616">
    <property type="entry name" value="Peptidase_C12_UCH_L1_L3"/>
    <property type="match status" value="1"/>
</dbReference>
<evidence type="ECO:0000256" key="5">
    <source>
        <dbReference type="ARBA" id="ARBA00022801"/>
    </source>
</evidence>
<accession>A0A2V3J1T0</accession>
<dbReference type="InterPro" id="IPR038765">
    <property type="entry name" value="Papain-like_cys_pep_sf"/>
</dbReference>
<dbReference type="Gene3D" id="3.40.532.10">
    <property type="entry name" value="Peptidase C12, ubiquitin carboxyl-terminal hydrolase"/>
    <property type="match status" value="1"/>
</dbReference>
<dbReference type="InterPro" id="IPR001578">
    <property type="entry name" value="Peptidase_C12_UCH"/>
</dbReference>
<evidence type="ECO:0000256" key="1">
    <source>
        <dbReference type="ARBA" id="ARBA00000707"/>
    </source>
</evidence>
<reference evidence="10 11" key="1">
    <citation type="journal article" date="2018" name="Mol. Biol. Evol.">
        <title>Analysis of the draft genome of the red seaweed Gracilariopsis chorda provides insights into genome size evolution in Rhodophyta.</title>
        <authorList>
            <person name="Lee J."/>
            <person name="Yang E.C."/>
            <person name="Graf L."/>
            <person name="Yang J.H."/>
            <person name="Qiu H."/>
            <person name="Zel Zion U."/>
            <person name="Chan C.X."/>
            <person name="Stephens T.G."/>
            <person name="Weber A.P.M."/>
            <person name="Boo G.H."/>
            <person name="Boo S.M."/>
            <person name="Kim K.M."/>
            <person name="Shin Y."/>
            <person name="Jung M."/>
            <person name="Lee S.J."/>
            <person name="Yim H.S."/>
            <person name="Lee J.H."/>
            <person name="Bhattacharya D."/>
            <person name="Yoon H.S."/>
        </authorList>
    </citation>
    <scope>NUCLEOTIDE SEQUENCE [LARGE SCALE GENOMIC DNA]</scope>
    <source>
        <strain evidence="10 11">SKKU-2015</strain>
        <tissue evidence="10">Whole body</tissue>
    </source>
</reference>
<comment type="caution">
    <text evidence="10">The sequence shown here is derived from an EMBL/GenBank/DDBJ whole genome shotgun (WGS) entry which is preliminary data.</text>
</comment>
<evidence type="ECO:0000256" key="6">
    <source>
        <dbReference type="ARBA" id="ARBA00022807"/>
    </source>
</evidence>